<name>A0ACC1XS87_MELAZ</name>
<sequence length="567" mass="64709">MSSFLREMAMPPNFLSSLVNIYAPISTTCMVFRTIVYETIPQPVRNLICSKLSNCRFLNFLFGFTFTIEQRWKFGYNENYRAAEVYLPTIIGPSTDSLMLGSNDTRDLTSEPRFSISVGAKVVDFFEGMRLEWTLHCDEQQTSSINNSRKYFLLRCKKKYRERVLENYFPHVSQKALSILENRENLHIYTYNRECSKWESSVFNHPSTFDTLAMEPKLKKSLIKDLDYFLKRQSYYEMIGKVWKRGYLVYGPPGTGKSSLVAAIANYVRYNVYDLQFQSVRSDAELRNILTSTSNRSILAIEDIDCATTASHCRLHGSSVAEEGDADQATTMDQGPTLSGLLNFMDGLWSTCGEGKIIIFTTNCKEKLDPALLRPGRMDFHIKMEYCTLEVMKMLAKSYLDDDSSNLISGIHDTISELNIKVTPAEVAQHLMKDGTPECVLANYYLYLRDRGYQSEKKPMIEEAATEIEELEETLCEAEAASILYSIIEEEGSGMQEQEQEESSCEAKSASVCFSMMEEEAAGMEKNPEIGETLGRKDYEIVKASGMKRMLIKSRNKRSRMKGIVFH</sequence>
<dbReference type="EMBL" id="CM051400">
    <property type="protein sequence ID" value="KAJ4714311.1"/>
    <property type="molecule type" value="Genomic_DNA"/>
</dbReference>
<comment type="caution">
    <text evidence="1">The sequence shown here is derived from an EMBL/GenBank/DDBJ whole genome shotgun (WGS) entry which is preliminary data.</text>
</comment>
<organism evidence="1 2">
    <name type="scientific">Melia azedarach</name>
    <name type="common">Chinaberry tree</name>
    <dbReference type="NCBI Taxonomy" id="155640"/>
    <lineage>
        <taxon>Eukaryota</taxon>
        <taxon>Viridiplantae</taxon>
        <taxon>Streptophyta</taxon>
        <taxon>Embryophyta</taxon>
        <taxon>Tracheophyta</taxon>
        <taxon>Spermatophyta</taxon>
        <taxon>Magnoliopsida</taxon>
        <taxon>eudicotyledons</taxon>
        <taxon>Gunneridae</taxon>
        <taxon>Pentapetalae</taxon>
        <taxon>rosids</taxon>
        <taxon>malvids</taxon>
        <taxon>Sapindales</taxon>
        <taxon>Meliaceae</taxon>
        <taxon>Melia</taxon>
    </lineage>
</organism>
<evidence type="ECO:0000313" key="2">
    <source>
        <dbReference type="Proteomes" id="UP001164539"/>
    </source>
</evidence>
<dbReference type="Proteomes" id="UP001164539">
    <property type="component" value="Chromosome 7"/>
</dbReference>
<reference evidence="1 2" key="1">
    <citation type="journal article" date="2023" name="Science">
        <title>Complex scaffold remodeling in plant triterpene biosynthesis.</title>
        <authorList>
            <person name="De La Pena R."/>
            <person name="Hodgson H."/>
            <person name="Liu J.C."/>
            <person name="Stephenson M.J."/>
            <person name="Martin A.C."/>
            <person name="Owen C."/>
            <person name="Harkess A."/>
            <person name="Leebens-Mack J."/>
            <person name="Jimenez L.E."/>
            <person name="Osbourn A."/>
            <person name="Sattely E.S."/>
        </authorList>
    </citation>
    <scope>NUCLEOTIDE SEQUENCE [LARGE SCALE GENOMIC DNA]</scope>
    <source>
        <strain evidence="2">cv. JPN11</strain>
        <tissue evidence="1">Leaf</tissue>
    </source>
</reference>
<keyword evidence="2" id="KW-1185">Reference proteome</keyword>
<evidence type="ECO:0000313" key="1">
    <source>
        <dbReference type="EMBL" id="KAJ4714311.1"/>
    </source>
</evidence>
<protein>
    <submittedName>
        <fullName evidence="1">AAA-ATPase</fullName>
    </submittedName>
</protein>
<proteinExistence type="predicted"/>
<gene>
    <name evidence="1" type="ORF">OWV82_012815</name>
</gene>
<accession>A0ACC1XS87</accession>